<dbReference type="Proteomes" id="UP001057402">
    <property type="component" value="Chromosome 4"/>
</dbReference>
<evidence type="ECO:0000313" key="1">
    <source>
        <dbReference type="EMBL" id="KAI4371934.1"/>
    </source>
</evidence>
<keyword evidence="2" id="KW-1185">Reference proteome</keyword>
<name>A0ACB9QZ63_9MYRT</name>
<comment type="caution">
    <text evidence="1">The sequence shown here is derived from an EMBL/GenBank/DDBJ whole genome shotgun (WGS) entry which is preliminary data.</text>
</comment>
<sequence>MRVTPWIDDEERAVPRRRGRGYAGDDDEEAALNVENLHEILDNLSVRMDAMAERFTAQFDDMAHQIELLRDEVKPICCIVCDFFAQNPDLVMGSIGRTTLQNMNMVKEDDTWLRLNPQGGEEGEAPDMERGRQVEQDAVEAPNVENLQQRVHNLSLRANALEGRLRAQLDRLDRQINILGHVKLICRHVSDFVSQNPGPRARTTLLLVAFLLPVPLSFPFLAIPLSQVPSPAYL</sequence>
<reference evidence="2" key="1">
    <citation type="journal article" date="2023" name="Front. Plant Sci.">
        <title>Chromosomal-level genome assembly of Melastoma candidum provides insights into trichome evolution.</title>
        <authorList>
            <person name="Zhong Y."/>
            <person name="Wu W."/>
            <person name="Sun C."/>
            <person name="Zou P."/>
            <person name="Liu Y."/>
            <person name="Dai S."/>
            <person name="Zhou R."/>
        </authorList>
    </citation>
    <scope>NUCLEOTIDE SEQUENCE [LARGE SCALE GENOMIC DNA]</scope>
</reference>
<dbReference type="EMBL" id="CM042883">
    <property type="protein sequence ID" value="KAI4371934.1"/>
    <property type="molecule type" value="Genomic_DNA"/>
</dbReference>
<proteinExistence type="predicted"/>
<organism evidence="1 2">
    <name type="scientific">Melastoma candidum</name>
    <dbReference type="NCBI Taxonomy" id="119954"/>
    <lineage>
        <taxon>Eukaryota</taxon>
        <taxon>Viridiplantae</taxon>
        <taxon>Streptophyta</taxon>
        <taxon>Embryophyta</taxon>
        <taxon>Tracheophyta</taxon>
        <taxon>Spermatophyta</taxon>
        <taxon>Magnoliopsida</taxon>
        <taxon>eudicotyledons</taxon>
        <taxon>Gunneridae</taxon>
        <taxon>Pentapetalae</taxon>
        <taxon>rosids</taxon>
        <taxon>malvids</taxon>
        <taxon>Myrtales</taxon>
        <taxon>Melastomataceae</taxon>
        <taxon>Melastomatoideae</taxon>
        <taxon>Melastomateae</taxon>
        <taxon>Melastoma</taxon>
    </lineage>
</organism>
<evidence type="ECO:0000313" key="2">
    <source>
        <dbReference type="Proteomes" id="UP001057402"/>
    </source>
</evidence>
<accession>A0ACB9QZ63</accession>
<gene>
    <name evidence="1" type="ORF">MLD38_010228</name>
</gene>
<protein>
    <submittedName>
        <fullName evidence="1">Uncharacterized protein</fullName>
    </submittedName>
</protein>